<proteinExistence type="predicted"/>
<reference evidence="2 3" key="1">
    <citation type="submission" date="2018-02" db="EMBL/GenBank/DDBJ databases">
        <title>Draft genome of wild Prunus yedoensis var. nudiflora.</title>
        <authorList>
            <person name="Baek S."/>
            <person name="Kim J.-H."/>
            <person name="Choi K."/>
            <person name="Kim G.-B."/>
            <person name="Cho A."/>
            <person name="Jang H."/>
            <person name="Shin C.-H."/>
            <person name="Yu H.-J."/>
            <person name="Mun J.-H."/>
        </authorList>
    </citation>
    <scope>NUCLEOTIDE SEQUENCE [LARGE SCALE GENOMIC DNA]</scope>
    <source>
        <strain evidence="3">cv. Jeju island</strain>
        <tissue evidence="2">Leaf</tissue>
    </source>
</reference>
<evidence type="ECO:0000256" key="1">
    <source>
        <dbReference type="SAM" id="MobiDB-lite"/>
    </source>
</evidence>
<dbReference type="AlphaFoldDB" id="A0A314YZV2"/>
<comment type="caution">
    <text evidence="2">The sequence shown here is derived from an EMBL/GenBank/DDBJ whole genome shotgun (WGS) entry which is preliminary data.</text>
</comment>
<name>A0A314YZV2_PRUYE</name>
<organism evidence="2 3">
    <name type="scientific">Prunus yedoensis var. nudiflora</name>
    <dbReference type="NCBI Taxonomy" id="2094558"/>
    <lineage>
        <taxon>Eukaryota</taxon>
        <taxon>Viridiplantae</taxon>
        <taxon>Streptophyta</taxon>
        <taxon>Embryophyta</taxon>
        <taxon>Tracheophyta</taxon>
        <taxon>Spermatophyta</taxon>
        <taxon>Magnoliopsida</taxon>
        <taxon>eudicotyledons</taxon>
        <taxon>Gunneridae</taxon>
        <taxon>Pentapetalae</taxon>
        <taxon>rosids</taxon>
        <taxon>fabids</taxon>
        <taxon>Rosales</taxon>
        <taxon>Rosaceae</taxon>
        <taxon>Amygdaloideae</taxon>
        <taxon>Amygdaleae</taxon>
        <taxon>Prunus</taxon>
    </lineage>
</organism>
<evidence type="ECO:0000313" key="2">
    <source>
        <dbReference type="EMBL" id="PQQ12010.1"/>
    </source>
</evidence>
<accession>A0A314YZV2</accession>
<feature type="region of interest" description="Disordered" evidence="1">
    <location>
        <begin position="265"/>
        <end position="285"/>
    </location>
</feature>
<sequence length="563" mass="60649">MKPKHGGPLWAFQFWLHAYFPELRGSATPLDTEPLANALARSPRKHNATAFCFKFFYNLAETTGSQFRMCLTRSFPLFLAHDLSVIPDGDLGLLPGRTRSLLQPLQGRGRGLFAELCGEAVRPNPDGLPSPLSINRLSSWRADVGQNHDVAGITFQLQKGLTFLTLTPWMHRNAIDEDGRVWYEDYISARFTRPVEETVRGPLTNVDWDPLPPKVSRGKKAPAIAARPNAQTVARSRVPAAASITTPPPKATIVVTMPRTLALKTIPSPPPVRSSDAVGRKRSREVTTTEVVREAEVAEVVAEVGDGVQAAGTAVEEEFTELSRKRLLLVLSEGDDEEEAPPATDEVPEGEAAAAVESLSVVKIVPSLAATAPIEPSPIILRRPSGIVIRSPPRPSLPMSTAIIIPSTPVASVDVPLTRESSVEAELAVQGSSVVVTSSPSPTAPVNVPMPQMPLTQESTVMTELVAVGASTVPPAIEEPTSSNDLAELYANLHEEGGSSASVTPLDDDSKATIERLREFLFMGVNHMANGVTFEEFRSCLDTAMALCLLDLAQLDELEVRLA</sequence>
<evidence type="ECO:0000313" key="3">
    <source>
        <dbReference type="Proteomes" id="UP000250321"/>
    </source>
</evidence>
<keyword evidence="3" id="KW-1185">Reference proteome</keyword>
<gene>
    <name evidence="2" type="ORF">Pyn_23134</name>
</gene>
<evidence type="ECO:0008006" key="4">
    <source>
        <dbReference type="Google" id="ProtNLM"/>
    </source>
</evidence>
<dbReference type="Proteomes" id="UP000250321">
    <property type="component" value="Unassembled WGS sequence"/>
</dbReference>
<protein>
    <recommendedName>
        <fullName evidence="4">Aminotransferase-like plant mobile domain-containing protein</fullName>
    </recommendedName>
</protein>
<dbReference type="EMBL" id="PJQY01000374">
    <property type="protein sequence ID" value="PQQ12010.1"/>
    <property type="molecule type" value="Genomic_DNA"/>
</dbReference>